<dbReference type="SFLD" id="SFLDG01212">
    <property type="entry name" value="Phytoene_synthase_like"/>
    <property type="match status" value="1"/>
</dbReference>
<proteinExistence type="predicted"/>
<sequence length="314" mass="34962">MSGAAPPPNLDAAFADCTRLARRTGKNFYWSFLTLPADQRRDMGALYAFMRVTDDLGDDPDEPLDRRRWAIEDWRSRTEAALRGDSVDPSVAYLAAFMDVVRRRGIPVHLPLDVIDGVAADLAGPQAAPGEPRTFFETAAQRDDYCYHVAGAVGLCCLHVWGCEQLDGTAREPALACGRAFQRTNILRDLAEDAATGRVYLPAERLAQFGVEPADLLGNGLDEIRDGEAIRHRLERLLRCEVEEVRHEYDRAKPLFAHVSPHGRGVLHAMTRIYGDLLNQAEHAGIDVLRRRVRVPAWRKAAAVAGGFAERWRP</sequence>
<dbReference type="InterPro" id="IPR033904">
    <property type="entry name" value="Trans_IPPS_HH"/>
</dbReference>
<dbReference type="InterPro" id="IPR008949">
    <property type="entry name" value="Isoprenoid_synthase_dom_sf"/>
</dbReference>
<protein>
    <submittedName>
        <fullName evidence="2">All-trans-phytoene synthase</fullName>
    </submittedName>
</protein>
<gene>
    <name evidence="2" type="primary">crtB</name>
    <name evidence="2" type="ORF">LzC2_05190</name>
</gene>
<evidence type="ECO:0000313" key="3">
    <source>
        <dbReference type="Proteomes" id="UP000609651"/>
    </source>
</evidence>
<dbReference type="PROSITE" id="PS01044">
    <property type="entry name" value="SQUALEN_PHYTOEN_SYN_1"/>
    <property type="match status" value="1"/>
</dbReference>
<evidence type="ECO:0000313" key="2">
    <source>
        <dbReference type="EMBL" id="NNJ24462.1"/>
    </source>
</evidence>
<dbReference type="Proteomes" id="UP000609651">
    <property type="component" value="Unassembled WGS sequence"/>
</dbReference>
<dbReference type="InterPro" id="IPR019845">
    <property type="entry name" value="Squalene/phytoene_synthase_CS"/>
</dbReference>
<keyword evidence="1" id="KW-0808">Transferase</keyword>
<dbReference type="CDD" id="cd00683">
    <property type="entry name" value="Trans_IPPS_HH"/>
    <property type="match status" value="1"/>
</dbReference>
<evidence type="ECO:0000256" key="1">
    <source>
        <dbReference type="ARBA" id="ARBA00022679"/>
    </source>
</evidence>
<dbReference type="Pfam" id="PF00494">
    <property type="entry name" value="SQS_PSY"/>
    <property type="match status" value="1"/>
</dbReference>
<dbReference type="SUPFAM" id="SSF48576">
    <property type="entry name" value="Terpenoid synthases"/>
    <property type="match status" value="1"/>
</dbReference>
<dbReference type="EMBL" id="WTPX01000009">
    <property type="protein sequence ID" value="NNJ24462.1"/>
    <property type="molecule type" value="Genomic_DNA"/>
</dbReference>
<accession>A0ABX1V8K1</accession>
<organism evidence="2 3">
    <name type="scientific">Alienimonas chondri</name>
    <dbReference type="NCBI Taxonomy" id="2681879"/>
    <lineage>
        <taxon>Bacteria</taxon>
        <taxon>Pseudomonadati</taxon>
        <taxon>Planctomycetota</taxon>
        <taxon>Planctomycetia</taxon>
        <taxon>Planctomycetales</taxon>
        <taxon>Planctomycetaceae</taxon>
        <taxon>Alienimonas</taxon>
    </lineage>
</organism>
<dbReference type="SFLD" id="SFLDG01018">
    <property type="entry name" value="Squalene/Phytoene_Synthase_Lik"/>
    <property type="match status" value="1"/>
</dbReference>
<dbReference type="SFLD" id="SFLDS00005">
    <property type="entry name" value="Isoprenoid_Synthase_Type_I"/>
    <property type="match status" value="1"/>
</dbReference>
<dbReference type="InterPro" id="IPR044843">
    <property type="entry name" value="Trans_IPPS_bact-type"/>
</dbReference>
<dbReference type="RefSeq" id="WP_171183431.1">
    <property type="nucleotide sequence ID" value="NZ_WTPX01000009.1"/>
</dbReference>
<dbReference type="Gene3D" id="1.10.600.10">
    <property type="entry name" value="Farnesyl Diphosphate Synthase"/>
    <property type="match status" value="1"/>
</dbReference>
<dbReference type="PANTHER" id="PTHR31480">
    <property type="entry name" value="BIFUNCTIONAL LYCOPENE CYCLASE/PHYTOENE SYNTHASE"/>
    <property type="match status" value="1"/>
</dbReference>
<name>A0ABX1V8K1_9PLAN</name>
<reference evidence="2 3" key="1">
    <citation type="journal article" date="2020" name="Syst. Appl. Microbiol.">
        <title>Alienimonas chondri sp. nov., a novel planctomycete isolated from the biofilm of the red alga Chondrus crispus.</title>
        <authorList>
            <person name="Vitorino I."/>
            <person name="Albuquerque L."/>
            <person name="Wiegand S."/>
            <person name="Kallscheuer N."/>
            <person name="da Costa M.S."/>
            <person name="Lobo-da-Cunha A."/>
            <person name="Jogler C."/>
            <person name="Lage O.M."/>
        </authorList>
    </citation>
    <scope>NUCLEOTIDE SEQUENCE [LARGE SCALE GENOMIC DNA]</scope>
    <source>
        <strain evidence="2 3">LzC2</strain>
    </source>
</reference>
<keyword evidence="3" id="KW-1185">Reference proteome</keyword>
<comment type="caution">
    <text evidence="2">The sequence shown here is derived from an EMBL/GenBank/DDBJ whole genome shotgun (WGS) entry which is preliminary data.</text>
</comment>
<dbReference type="InterPro" id="IPR002060">
    <property type="entry name" value="Squ/phyt_synthse"/>
</dbReference>